<reference evidence="1 2" key="1">
    <citation type="submission" date="2016-06" db="EMBL/GenBank/DDBJ databases">
        <title>Comparative genomics of the ectomycorrhizal sister species Rhizopogon vinicolor and Rhizopogon vesiculosus (Basidiomycota: Boletales) reveals a divergence of the mating type B locus.</title>
        <authorList>
            <consortium name="DOE Joint Genome Institute"/>
            <person name="Mujic A.B."/>
            <person name="Kuo A."/>
            <person name="Tritt A."/>
            <person name="Lipzen A."/>
            <person name="Chen C."/>
            <person name="Johnson J."/>
            <person name="Sharma A."/>
            <person name="Barry K."/>
            <person name="Grigoriev I.V."/>
            <person name="Spatafora J.W."/>
        </authorList>
    </citation>
    <scope>NUCLEOTIDE SEQUENCE [LARGE SCALE GENOMIC DNA]</scope>
    <source>
        <strain evidence="1 2">AM-OR11-026</strain>
    </source>
</reference>
<organism evidence="1 2">
    <name type="scientific">Rhizopogon vinicolor AM-OR11-026</name>
    <dbReference type="NCBI Taxonomy" id="1314800"/>
    <lineage>
        <taxon>Eukaryota</taxon>
        <taxon>Fungi</taxon>
        <taxon>Dikarya</taxon>
        <taxon>Basidiomycota</taxon>
        <taxon>Agaricomycotina</taxon>
        <taxon>Agaricomycetes</taxon>
        <taxon>Agaricomycetidae</taxon>
        <taxon>Boletales</taxon>
        <taxon>Suillineae</taxon>
        <taxon>Rhizopogonaceae</taxon>
        <taxon>Rhizopogon</taxon>
    </lineage>
</organism>
<keyword evidence="2" id="KW-1185">Reference proteome</keyword>
<protein>
    <submittedName>
        <fullName evidence="1">Uncharacterized protein</fullName>
    </submittedName>
</protein>
<sequence>TGLPQRHLEERFQRSPGTLTKSIHRILNLLTSDTFYRAYVTLPDANTPLACEIEDNPKFHPFFQDCQGSIDGTHLDAFVPDDAVARYRNQK</sequence>
<evidence type="ECO:0000313" key="1">
    <source>
        <dbReference type="EMBL" id="OAX37173.1"/>
    </source>
</evidence>
<dbReference type="OrthoDB" id="1681765at2759"/>
<feature type="non-terminal residue" evidence="1">
    <location>
        <position position="91"/>
    </location>
</feature>
<proteinExistence type="predicted"/>
<gene>
    <name evidence="1" type="ORF">K503DRAFT_660770</name>
</gene>
<evidence type="ECO:0000313" key="2">
    <source>
        <dbReference type="Proteomes" id="UP000092154"/>
    </source>
</evidence>
<dbReference type="STRING" id="1314800.A0A1B7MX41"/>
<dbReference type="Proteomes" id="UP000092154">
    <property type="component" value="Unassembled WGS sequence"/>
</dbReference>
<feature type="non-terminal residue" evidence="1">
    <location>
        <position position="1"/>
    </location>
</feature>
<dbReference type="AlphaFoldDB" id="A0A1B7MX41"/>
<accession>A0A1B7MX41</accession>
<name>A0A1B7MX41_9AGAM</name>
<dbReference type="EMBL" id="KV448368">
    <property type="protein sequence ID" value="OAX37173.1"/>
    <property type="molecule type" value="Genomic_DNA"/>
</dbReference>
<dbReference type="InParanoid" id="A0A1B7MX41"/>